<reference evidence="1 2" key="1">
    <citation type="submission" date="2017-03" db="EMBL/GenBank/DDBJ databases">
        <title>Genomes of endolithic fungi from Antarctica.</title>
        <authorList>
            <person name="Coleine C."/>
            <person name="Masonjones S."/>
            <person name="Stajich J.E."/>
        </authorList>
    </citation>
    <scope>NUCLEOTIDE SEQUENCE [LARGE SCALE GENOMIC DNA]</scope>
    <source>
        <strain evidence="1 2">CCFEE 5184</strain>
    </source>
</reference>
<name>A0A4U0XX31_9PEZI</name>
<protein>
    <submittedName>
        <fullName evidence="1">Uncharacterized protein</fullName>
    </submittedName>
</protein>
<dbReference type="Proteomes" id="UP000309340">
    <property type="component" value="Unassembled WGS sequence"/>
</dbReference>
<evidence type="ECO:0000313" key="1">
    <source>
        <dbReference type="EMBL" id="TKA81026.1"/>
    </source>
</evidence>
<proteinExistence type="predicted"/>
<organism evidence="1 2">
    <name type="scientific">Friedmanniomyces simplex</name>
    <dbReference type="NCBI Taxonomy" id="329884"/>
    <lineage>
        <taxon>Eukaryota</taxon>
        <taxon>Fungi</taxon>
        <taxon>Dikarya</taxon>
        <taxon>Ascomycota</taxon>
        <taxon>Pezizomycotina</taxon>
        <taxon>Dothideomycetes</taxon>
        <taxon>Dothideomycetidae</taxon>
        <taxon>Mycosphaerellales</taxon>
        <taxon>Teratosphaeriaceae</taxon>
        <taxon>Friedmanniomyces</taxon>
    </lineage>
</organism>
<dbReference type="AlphaFoldDB" id="A0A4U0XX31"/>
<comment type="caution">
    <text evidence="1">The sequence shown here is derived from an EMBL/GenBank/DDBJ whole genome shotgun (WGS) entry which is preliminary data.</text>
</comment>
<gene>
    <name evidence="1" type="ORF">B0A55_02480</name>
</gene>
<accession>A0A4U0XX31</accession>
<sequence length="137" mass="15290">MDLCVNKSAGSEHERKAEIRAACKILEDARESSESAGMFLESLTAIFRKHKVRLQSDQPAKGNVTTDYPREHHLHQTTADYRGRFGVGLFPADYMGENGSGEVPEPDFDTMWQSYLDLGAEPQAWDALFSDIELGVP</sequence>
<dbReference type="EMBL" id="NAJQ01000059">
    <property type="protein sequence ID" value="TKA81026.1"/>
    <property type="molecule type" value="Genomic_DNA"/>
</dbReference>
<evidence type="ECO:0000313" key="2">
    <source>
        <dbReference type="Proteomes" id="UP000309340"/>
    </source>
</evidence>
<dbReference type="OrthoDB" id="3014581at2759"/>
<dbReference type="STRING" id="329884.A0A4U0XX31"/>
<keyword evidence="2" id="KW-1185">Reference proteome</keyword>